<keyword evidence="2 6" id="KW-0863">Zinc-finger</keyword>
<comment type="similarity">
    <text evidence="6">Belongs to the BBP/SF1 family.</text>
</comment>
<dbReference type="Pfam" id="PF16275">
    <property type="entry name" value="SF1-HH"/>
    <property type="match status" value="1"/>
</dbReference>
<evidence type="ECO:0000256" key="1">
    <source>
        <dbReference type="ARBA" id="ARBA00022723"/>
    </source>
</evidence>
<name>A0ABY1UKI2_9APIC</name>
<evidence type="ECO:0000256" key="5">
    <source>
        <dbReference type="PROSITE-ProRule" id="PRU00117"/>
    </source>
</evidence>
<feature type="domain" description="K Homology" evidence="8">
    <location>
        <begin position="157"/>
        <end position="246"/>
    </location>
</feature>
<dbReference type="InterPro" id="IPR045071">
    <property type="entry name" value="BBP-like"/>
</dbReference>
<keyword evidence="4 5" id="KW-0694">RNA-binding</keyword>
<evidence type="ECO:0000313" key="9">
    <source>
        <dbReference type="EMBL" id="SOV12411.1"/>
    </source>
</evidence>
<reference evidence="9" key="1">
    <citation type="submission" date="2016-09" db="EMBL/GenBank/DDBJ databases">
        <authorList>
            <consortium name="Pathogen Informatics"/>
            <person name="Sun Q."/>
            <person name="Inoue M."/>
        </authorList>
    </citation>
    <scope>NUCLEOTIDE SEQUENCE</scope>
</reference>
<dbReference type="InterPro" id="IPR036875">
    <property type="entry name" value="Znf_CCHC_sf"/>
</dbReference>
<evidence type="ECO:0000313" key="10">
    <source>
        <dbReference type="Proteomes" id="UP000831156"/>
    </source>
</evidence>
<dbReference type="Proteomes" id="UP000831156">
    <property type="component" value="Chromosome 6"/>
</dbReference>
<evidence type="ECO:0000256" key="3">
    <source>
        <dbReference type="ARBA" id="ARBA00022833"/>
    </source>
</evidence>
<dbReference type="SUPFAM" id="SSF57756">
    <property type="entry name" value="Retrovirus zinc finger-like domains"/>
    <property type="match status" value="1"/>
</dbReference>
<keyword evidence="6" id="KW-0539">Nucleus</keyword>
<keyword evidence="6" id="KW-0747">Spliceosome</keyword>
<keyword evidence="10" id="KW-1185">Reference proteome</keyword>
<comment type="function">
    <text evidence="6">Necessary for the splicing of pre-mRNA. Has a role in the recognition of the branch site (5'-UACUAAC-3'), the pyrimidine tract and the 3'-splice site at the 3'-end of introns.</text>
</comment>
<dbReference type="PANTHER" id="PTHR11208">
    <property type="entry name" value="RNA-BINDING PROTEIN RELATED"/>
    <property type="match status" value="1"/>
</dbReference>
<dbReference type="PROSITE" id="PS50084">
    <property type="entry name" value="KH_TYPE_1"/>
    <property type="match status" value="1"/>
</dbReference>
<dbReference type="Gene3D" id="3.30.1370.10">
    <property type="entry name" value="K Homology domain, type 1"/>
    <property type="match status" value="1"/>
</dbReference>
<keyword evidence="1 6" id="KW-0479">Metal-binding</keyword>
<dbReference type="PANTHER" id="PTHR11208:SF45">
    <property type="entry name" value="SPLICING FACTOR 1"/>
    <property type="match status" value="1"/>
</dbReference>
<dbReference type="Gene3D" id="4.10.60.10">
    <property type="entry name" value="Zinc finger, CCHC-type"/>
    <property type="match status" value="1"/>
</dbReference>
<dbReference type="InterPro" id="IPR004087">
    <property type="entry name" value="KH_dom"/>
</dbReference>
<feature type="region of interest" description="Disordered" evidence="7">
    <location>
        <begin position="602"/>
        <end position="629"/>
    </location>
</feature>
<evidence type="ECO:0000256" key="2">
    <source>
        <dbReference type="ARBA" id="ARBA00022771"/>
    </source>
</evidence>
<gene>
    <name evidence="9" type="ORF">PGABG01_0622300</name>
</gene>
<dbReference type="InterPro" id="IPR055256">
    <property type="entry name" value="KH_1_KHDC4/BBP-like"/>
</dbReference>
<dbReference type="SMART" id="SM00322">
    <property type="entry name" value="KH"/>
    <property type="match status" value="1"/>
</dbReference>
<dbReference type="Gene3D" id="6.10.140.1790">
    <property type="match status" value="1"/>
</dbReference>
<sequence length="629" mass="72106">MYYDPLVALVNILPVEKLSDENSKKKSRWERNATNNIIENKVVVSNKWGSEDYKPYLPLPFVDFPPGLTPAQLDQFLREQRYDELTKKLNKGELEYVDPDIRPPSPPPIYDKNGSRINTREARIKNSMIEEHHRLIEYLLKHVDGFVAPPTYKPIKKIRKIEIPIDKYPEYNFMGLIIGPRGCNHKRLEAESGAQISIRGKGTLKEGKKTDHQTEIEAAMPKHVHIAADTEECVEKAVSLITPLLDPFHPLHEEYKRKGLEQLALVNGINLSQLDTQRCSICNSNTHLTFECPENMNIQNFKKPEIKCNLCGDHGHITLDCKLAKQSSSNYINKNDLENSNDISQPIHAHLHSPAPPPPPPPPPLYDPITNTTQGYNGIYKVDKIKMDLEYEKMMNELNGDPNKEKKNDDIYKKLNENTMDNIASENDIMNMNNDKYNISHDSNMIPTNSNNINDIYKNNNNNNQINDNNELYKNDNEYNINYMETNNNYMNNYPININKFNASNHHNMNNPNFIPLPQNNNENHFNNMLNFNNVNNIPITPPLPPILPNFLNMPFVDNDIMTNPAFAYQTNPPLSLDPLYMQNYANWAQMPMNYAEQLLVNAPAPDTNPPPLPSDSVGLNKEENTNTT</sequence>
<keyword evidence="3 6" id="KW-0862">Zinc</keyword>
<keyword evidence="6" id="KW-0508">mRNA splicing</keyword>
<protein>
    <recommendedName>
        <fullName evidence="6">Branchpoint-bridging protein</fullName>
    </recommendedName>
</protein>
<proteinExistence type="inferred from homology"/>
<evidence type="ECO:0000256" key="7">
    <source>
        <dbReference type="SAM" id="MobiDB-lite"/>
    </source>
</evidence>
<accession>A0ABY1UKI2</accession>
<dbReference type="EMBL" id="LT969429">
    <property type="protein sequence ID" value="SOV12411.1"/>
    <property type="molecule type" value="Genomic_DNA"/>
</dbReference>
<evidence type="ECO:0000259" key="8">
    <source>
        <dbReference type="SMART" id="SM00322"/>
    </source>
</evidence>
<dbReference type="InterPro" id="IPR032570">
    <property type="entry name" value="SF1-HH"/>
</dbReference>
<dbReference type="InterPro" id="IPR036612">
    <property type="entry name" value="KH_dom_type_1_sf"/>
</dbReference>
<dbReference type="Pfam" id="PF22675">
    <property type="entry name" value="KH-I_KHDC4-BBP"/>
    <property type="match status" value="1"/>
</dbReference>
<evidence type="ECO:0000256" key="4">
    <source>
        <dbReference type="ARBA" id="ARBA00022884"/>
    </source>
</evidence>
<dbReference type="InterPro" id="IPR047086">
    <property type="entry name" value="SF1-HH_sf"/>
</dbReference>
<organism evidence="9 10">
    <name type="scientific">Plasmodium gaboni</name>
    <dbReference type="NCBI Taxonomy" id="647221"/>
    <lineage>
        <taxon>Eukaryota</taxon>
        <taxon>Sar</taxon>
        <taxon>Alveolata</taxon>
        <taxon>Apicomplexa</taxon>
        <taxon>Aconoidasida</taxon>
        <taxon>Haemosporida</taxon>
        <taxon>Plasmodiidae</taxon>
        <taxon>Plasmodium</taxon>
        <taxon>Plasmodium (Laverania)</taxon>
    </lineage>
</organism>
<dbReference type="SUPFAM" id="SSF54791">
    <property type="entry name" value="Eukaryotic type KH-domain (KH-domain type I)"/>
    <property type="match status" value="1"/>
</dbReference>
<dbReference type="CDD" id="cd02395">
    <property type="entry name" value="KH-I_BBP"/>
    <property type="match status" value="1"/>
</dbReference>
<keyword evidence="6" id="KW-0507">mRNA processing</keyword>
<evidence type="ECO:0000256" key="6">
    <source>
        <dbReference type="RuleBase" id="RU367126"/>
    </source>
</evidence>
<comment type="subcellular location">
    <subcellularLocation>
        <location evidence="6">Nucleus</location>
    </subcellularLocation>
</comment>